<organism evidence="2">
    <name type="scientific">Bombus kashmirensis</name>
    <dbReference type="NCBI Taxonomy" id="395536"/>
    <lineage>
        <taxon>Eukaryota</taxon>
        <taxon>Metazoa</taxon>
        <taxon>Ecdysozoa</taxon>
        <taxon>Arthropoda</taxon>
        <taxon>Hexapoda</taxon>
        <taxon>Insecta</taxon>
        <taxon>Pterygota</taxon>
        <taxon>Neoptera</taxon>
        <taxon>Endopterygota</taxon>
        <taxon>Hymenoptera</taxon>
        <taxon>Apocrita</taxon>
        <taxon>Aculeata</taxon>
        <taxon>Apoidea</taxon>
        <taxon>Anthophila</taxon>
        <taxon>Apidae</taxon>
        <taxon>Bombus</taxon>
        <taxon>Alpigenobombus</taxon>
    </lineage>
</organism>
<protein>
    <submittedName>
        <fullName evidence="2">ATP synthase F0 subunit 8</fullName>
    </submittedName>
</protein>
<keyword evidence="1" id="KW-1133">Transmembrane helix</keyword>
<dbReference type="AlphaFoldDB" id="A0A482JIR7"/>
<geneLocation type="mitochondrion" evidence="2"/>
<accession>A0A482JIR7</accession>
<keyword evidence="1" id="KW-0812">Transmembrane</keyword>
<proteinExistence type="predicted"/>
<gene>
    <name evidence="2" type="primary">atp8</name>
</gene>
<reference evidence="2" key="1">
    <citation type="journal article" date="2019" name="Mitochondrial DNA Part B Resour">
        <title>Nearly complete mitochondrial genomes of four bumblebee species (Hymenoptera: Apidae: Bombus).</title>
        <authorList>
            <person name="Zhao F."/>
            <person name="Yan J."/>
            <person name="Jiang K."/>
            <person name="Huang Z."/>
            <person name="Lin G."/>
        </authorList>
    </citation>
    <scope>NUCLEOTIDE SEQUENCE</scope>
</reference>
<dbReference type="EMBL" id="MH998261">
    <property type="protein sequence ID" value="QBP33745.1"/>
    <property type="molecule type" value="Genomic_DNA"/>
</dbReference>
<evidence type="ECO:0000256" key="1">
    <source>
        <dbReference type="SAM" id="Phobius"/>
    </source>
</evidence>
<keyword evidence="2" id="KW-0496">Mitochondrion</keyword>
<keyword evidence="1" id="KW-0472">Membrane</keyword>
<sequence>MMPINWLMIFLMCLTCLIIIMILMNSLMINYKLKNNSYKIKNNKMIEWKWLW</sequence>
<feature type="transmembrane region" description="Helical" evidence="1">
    <location>
        <begin position="6"/>
        <end position="31"/>
    </location>
</feature>
<evidence type="ECO:0000313" key="2">
    <source>
        <dbReference type="EMBL" id="QBP33745.1"/>
    </source>
</evidence>
<name>A0A482JIR7_9HYME</name>